<comment type="caution">
    <text evidence="8">The sequence shown here is derived from an EMBL/GenBank/DDBJ whole genome shotgun (WGS) entry which is preliminary data.</text>
</comment>
<organism evidence="8 9">
    <name type="scientific">Terribacillus saccharophilus</name>
    <dbReference type="NCBI Taxonomy" id="361277"/>
    <lineage>
        <taxon>Bacteria</taxon>
        <taxon>Bacillati</taxon>
        <taxon>Bacillota</taxon>
        <taxon>Bacilli</taxon>
        <taxon>Bacillales</taxon>
        <taxon>Bacillaceae</taxon>
        <taxon>Terribacillus</taxon>
    </lineage>
</organism>
<evidence type="ECO:0000256" key="4">
    <source>
        <dbReference type="ARBA" id="ARBA00022692"/>
    </source>
</evidence>
<keyword evidence="4 7" id="KW-0812">Transmembrane</keyword>
<dbReference type="Gene3D" id="1.20.1250.20">
    <property type="entry name" value="MFS general substrate transporter like domains"/>
    <property type="match status" value="1"/>
</dbReference>
<accession>A0A268ACF4</accession>
<feature type="transmembrane region" description="Helical" evidence="7">
    <location>
        <begin position="316"/>
        <end position="337"/>
    </location>
</feature>
<evidence type="ECO:0000256" key="3">
    <source>
        <dbReference type="ARBA" id="ARBA00022475"/>
    </source>
</evidence>
<dbReference type="InterPro" id="IPR036259">
    <property type="entry name" value="MFS_trans_sf"/>
</dbReference>
<evidence type="ECO:0000256" key="7">
    <source>
        <dbReference type="SAM" id="Phobius"/>
    </source>
</evidence>
<protein>
    <submittedName>
        <fullName evidence="8">MFS transporter</fullName>
    </submittedName>
</protein>
<evidence type="ECO:0000313" key="9">
    <source>
        <dbReference type="Proteomes" id="UP000216013"/>
    </source>
</evidence>
<dbReference type="Pfam" id="PF05977">
    <property type="entry name" value="MFS_3"/>
    <property type="match status" value="1"/>
</dbReference>
<dbReference type="RefSeq" id="WP_095260746.1">
    <property type="nucleotide sequence ID" value="NZ_NPBV01000005.1"/>
</dbReference>
<evidence type="ECO:0000313" key="8">
    <source>
        <dbReference type="EMBL" id="PAD21795.1"/>
    </source>
</evidence>
<dbReference type="AlphaFoldDB" id="A0A268ACF4"/>
<sequence>MIEEATESKWQLFRNRNFKLVFISMLFSAPGYYVYLMGAEWLMLSITDNRFYFGMLFFAASVPRLLFIVIGGITADRFSKKIILLLSDGSRAILVGIVIGLLLTDMLQPWHLLVLSALFGVSDAFSYPAAGSLLPEVLKLENLQQGNAMVQMTNMISPILGPAIGGSLIVLGGFSAVFTLAILMLCAATLSISLLRIISNREESAEVKKSPLEDVKAGFHYVKHNPLIRTIMTVSFFINFFLTGPVSLSVALLAKDVFHTNALGLTILEGALGIGSLAAALSLVLLKNLKSPGHTVIFSLIIMSAFFILYGSAIHFWSSAAAIFVIGICLQFTNIPISTMLQQTTDRRMIGRVMSIMALASTGLIPVSYMVTSALLGIGISIQVLCVTGGILVMITGILCLRNKQLTAFNSYNKVEQQEML</sequence>
<dbReference type="InterPro" id="IPR010290">
    <property type="entry name" value="TM_effector"/>
</dbReference>
<evidence type="ECO:0000256" key="1">
    <source>
        <dbReference type="ARBA" id="ARBA00004651"/>
    </source>
</evidence>
<comment type="subcellular location">
    <subcellularLocation>
        <location evidence="1">Cell membrane</location>
        <topology evidence="1">Multi-pass membrane protein</topology>
    </subcellularLocation>
</comment>
<dbReference type="Proteomes" id="UP000216013">
    <property type="component" value="Unassembled WGS sequence"/>
</dbReference>
<keyword evidence="6 7" id="KW-0472">Membrane</keyword>
<reference evidence="8 9" key="1">
    <citation type="submission" date="2017-07" db="EMBL/GenBank/DDBJ databases">
        <title>Isolation and whole genome analysis of endospore-forming bacteria from heroin.</title>
        <authorList>
            <person name="Kalinowski J."/>
            <person name="Ahrens B."/>
            <person name="Al-Dilaimi A."/>
            <person name="Winkler A."/>
            <person name="Wibberg D."/>
            <person name="Schleenbecker U."/>
            <person name="Ruckert C."/>
            <person name="Wolfel R."/>
            <person name="Grass G."/>
        </authorList>
    </citation>
    <scope>NUCLEOTIDE SEQUENCE [LARGE SCALE GENOMIC DNA]</scope>
    <source>
        <strain evidence="8 9">7528</strain>
    </source>
</reference>
<feature type="transmembrane region" description="Helical" evidence="7">
    <location>
        <begin position="51"/>
        <end position="70"/>
    </location>
</feature>
<gene>
    <name evidence="8" type="ORF">CHH64_06940</name>
</gene>
<feature type="transmembrane region" description="Helical" evidence="7">
    <location>
        <begin position="231"/>
        <end position="254"/>
    </location>
</feature>
<feature type="transmembrane region" description="Helical" evidence="7">
    <location>
        <begin position="20"/>
        <end position="39"/>
    </location>
</feature>
<dbReference type="PANTHER" id="PTHR23513">
    <property type="entry name" value="INTEGRAL MEMBRANE EFFLUX PROTEIN-RELATED"/>
    <property type="match status" value="1"/>
</dbReference>
<proteinExistence type="predicted"/>
<feature type="transmembrane region" description="Helical" evidence="7">
    <location>
        <begin position="82"/>
        <end position="104"/>
    </location>
</feature>
<dbReference type="EMBL" id="NPBV01000005">
    <property type="protein sequence ID" value="PAD21795.1"/>
    <property type="molecule type" value="Genomic_DNA"/>
</dbReference>
<dbReference type="CDD" id="cd06173">
    <property type="entry name" value="MFS_MefA_like"/>
    <property type="match status" value="1"/>
</dbReference>
<feature type="transmembrane region" description="Helical" evidence="7">
    <location>
        <begin position="266"/>
        <end position="286"/>
    </location>
</feature>
<keyword evidence="2" id="KW-0813">Transport</keyword>
<keyword evidence="3" id="KW-1003">Cell membrane</keyword>
<feature type="transmembrane region" description="Helical" evidence="7">
    <location>
        <begin position="375"/>
        <end position="401"/>
    </location>
</feature>
<keyword evidence="5 7" id="KW-1133">Transmembrane helix</keyword>
<evidence type="ECO:0000256" key="5">
    <source>
        <dbReference type="ARBA" id="ARBA00022989"/>
    </source>
</evidence>
<feature type="transmembrane region" description="Helical" evidence="7">
    <location>
        <begin position="349"/>
        <end position="369"/>
    </location>
</feature>
<feature type="transmembrane region" description="Helical" evidence="7">
    <location>
        <begin position="293"/>
        <end position="310"/>
    </location>
</feature>
<evidence type="ECO:0000256" key="2">
    <source>
        <dbReference type="ARBA" id="ARBA00022448"/>
    </source>
</evidence>
<name>A0A268ACF4_9BACI</name>
<evidence type="ECO:0000256" key="6">
    <source>
        <dbReference type="ARBA" id="ARBA00023136"/>
    </source>
</evidence>
<dbReference type="GO" id="GO:0005886">
    <property type="term" value="C:plasma membrane"/>
    <property type="evidence" value="ECO:0007669"/>
    <property type="project" value="UniProtKB-SubCell"/>
</dbReference>
<dbReference type="PANTHER" id="PTHR23513:SF6">
    <property type="entry name" value="MAJOR FACILITATOR SUPERFAMILY ASSOCIATED DOMAIN-CONTAINING PROTEIN"/>
    <property type="match status" value="1"/>
</dbReference>
<dbReference type="SUPFAM" id="SSF103473">
    <property type="entry name" value="MFS general substrate transporter"/>
    <property type="match status" value="1"/>
</dbReference>